<dbReference type="EMBL" id="CCYD01000286">
    <property type="protein sequence ID" value="CEG37363.1"/>
    <property type="molecule type" value="Genomic_DNA"/>
</dbReference>
<dbReference type="PANTHER" id="PTHR31827">
    <property type="entry name" value="EMB|CAB89363.1"/>
    <property type="match status" value="1"/>
</dbReference>
<dbReference type="InterPro" id="IPR056866">
    <property type="entry name" value="Znf_WRKY19"/>
</dbReference>
<name>A0A0N7L409_PLAHL</name>
<evidence type="ECO:0000313" key="2">
    <source>
        <dbReference type="EMBL" id="CEG37363.1"/>
    </source>
</evidence>
<reference evidence="3" key="1">
    <citation type="submission" date="2014-09" db="EMBL/GenBank/DDBJ databases">
        <authorList>
            <person name="Sharma Rahul"/>
            <person name="Thines Marco"/>
        </authorList>
    </citation>
    <scope>NUCLEOTIDE SEQUENCE [LARGE SCALE GENOMIC DNA]</scope>
</reference>
<feature type="domain" description="WRKY19-like zinc finger" evidence="1">
    <location>
        <begin position="535"/>
        <end position="556"/>
    </location>
</feature>
<dbReference type="GeneID" id="36400013"/>
<dbReference type="STRING" id="4781.A0A0N7L409"/>
<evidence type="ECO:0000259" key="1">
    <source>
        <dbReference type="Pfam" id="PF24906"/>
    </source>
</evidence>
<keyword evidence="3" id="KW-1185">Reference proteome</keyword>
<sequence>MKVDKCSKGSSRFSTHFSNQGAGCFTTESLDKTALEISAHETLFSQSEGSADDLKTLRLLPTVSINGGGSGTLSGAADATLVGTKEAARNNKYTRKSVSNLLTVDASIMGNYDRDAMQMPSRLADQHQVPQVTTTSQYLPQRIKKASASTGIGNSSNFMNTAPNLYHCLERSNSNIYIRYPTDGIPRLTGKRQRASNRFNSSNNNTSNFSAPLGIPFPLLELEHPLPDYNSNWNSHIGIASGSCINANNGMVRMLNNNSSIVTLPGTSLPSGTLMSAGVDSYLTDYDSTLNSLWTTPGIAMGYDGLSETIHGQSQATHPPLYMTPDDELKLDCPQFAEFSHDLESYLCGGIESGASPTTPLGSSMDTSTMKTDIANVMLREQQLERLLTPAAASATTGFVVRRDCDPTGLDRTLARLNARYRGVCDDAHAASPVHSGTLIGLKNLTTNLKHAGVPSLETHHTGQTKLNPATSKAEVSFESDACATRSDQNLSSFTATADSTRSNKRPRTRQCEFPGCQNRARSHQKCKKHGGAHQCVFEGCTKNSQSRGLCIAHGGGSRCKREGCVRAAQSKGLCKSHGGGEFCAVECCNKKAHLKHLCRTHGGGVRCKYEKCSKWAQRKGWCMAHAKEYAAT</sequence>
<dbReference type="PANTHER" id="PTHR31827:SF1">
    <property type="entry name" value="EMB|CAB89363.1"/>
    <property type="match status" value="1"/>
</dbReference>
<dbReference type="OMA" id="CINANNG"/>
<evidence type="ECO:0000313" key="3">
    <source>
        <dbReference type="Proteomes" id="UP000054928"/>
    </source>
</evidence>
<proteinExistence type="predicted"/>
<accession>A0A0N7L409</accession>
<dbReference type="RefSeq" id="XP_024573732.1">
    <property type="nucleotide sequence ID" value="XM_024722679.1"/>
</dbReference>
<feature type="domain" description="WRKY19-like zinc finger" evidence="1">
    <location>
        <begin position="557"/>
        <end position="580"/>
    </location>
</feature>
<dbReference type="OrthoDB" id="58342at2759"/>
<dbReference type="Pfam" id="PF24906">
    <property type="entry name" value="Zf_WRKY19"/>
    <property type="match status" value="2"/>
</dbReference>
<dbReference type="AlphaFoldDB" id="A0A0N7L409"/>
<dbReference type="Proteomes" id="UP000054928">
    <property type="component" value="Unassembled WGS sequence"/>
</dbReference>
<organism evidence="2 3">
    <name type="scientific">Plasmopara halstedii</name>
    <name type="common">Downy mildew of sunflower</name>
    <dbReference type="NCBI Taxonomy" id="4781"/>
    <lineage>
        <taxon>Eukaryota</taxon>
        <taxon>Sar</taxon>
        <taxon>Stramenopiles</taxon>
        <taxon>Oomycota</taxon>
        <taxon>Peronosporomycetes</taxon>
        <taxon>Peronosporales</taxon>
        <taxon>Peronosporaceae</taxon>
        <taxon>Plasmopara</taxon>
    </lineage>
</organism>
<protein>
    <recommendedName>
        <fullName evidence="1">WRKY19-like zinc finger domain-containing protein</fullName>
    </recommendedName>
</protein>